<keyword evidence="7 10" id="KW-0472">Membrane</keyword>
<evidence type="ECO:0000256" key="4">
    <source>
        <dbReference type="ARBA" id="ARBA00022692"/>
    </source>
</evidence>
<feature type="transmembrane region" description="Helical" evidence="10">
    <location>
        <begin position="32"/>
        <end position="56"/>
    </location>
</feature>
<evidence type="ECO:0000313" key="12">
    <source>
        <dbReference type="EMBL" id="GGW33461.1"/>
    </source>
</evidence>
<evidence type="ECO:0000256" key="2">
    <source>
        <dbReference type="ARBA" id="ARBA00022448"/>
    </source>
</evidence>
<dbReference type="PANTHER" id="PTHR30450">
    <property type="entry name" value="ABC TRANSPORTER PERMEASE"/>
    <property type="match status" value="1"/>
</dbReference>
<dbReference type="CDD" id="cd06261">
    <property type="entry name" value="TM_PBP2"/>
    <property type="match status" value="1"/>
</dbReference>
<dbReference type="AlphaFoldDB" id="A0A918IXU4"/>
<dbReference type="InterPro" id="IPR010065">
    <property type="entry name" value="AA_ABC_transptr_permease_3TM"/>
</dbReference>
<feature type="transmembrane region" description="Helical" evidence="10">
    <location>
        <begin position="108"/>
        <end position="137"/>
    </location>
</feature>
<evidence type="ECO:0000256" key="3">
    <source>
        <dbReference type="ARBA" id="ARBA00022475"/>
    </source>
</evidence>
<feature type="domain" description="ABC transmembrane type-1" evidence="11">
    <location>
        <begin position="72"/>
        <end position="273"/>
    </location>
</feature>
<keyword evidence="6 10" id="KW-1133">Transmembrane helix</keyword>
<evidence type="ECO:0000259" key="11">
    <source>
        <dbReference type="PROSITE" id="PS50928"/>
    </source>
</evidence>
<accession>A0A918IXU4</accession>
<keyword evidence="2 10" id="KW-0813">Transport</keyword>
<sequence length="311" mass="34204">MTDIKKTAGEPGTPPAGPEAVKAIPVRHYGRYVSAVIAIAILVAIIYAFAQGQINWGAVPDYFFDDRILTGVGKTLLLTVASMAIGIFGGIVLAVMRLSKNPVTSSIAWFYIWFFRGTPVLVQLVVWFNLGLVFQYINLGPLYKDEWSDFMTPLLTALLGLGLNEAAYMAEICRAGLLAVDEGQTEAAHALGMSHSRTLRRIIIPQAMRVIVPPTGNEVINMLKTTSLVSVVQYPELFRFAQDIGQNSGAPVEMYFLAAAWYLIMTSILSVGQYYVERYYARGSSRSLPPTPWQKVKAHLTTFSSRKVTAA</sequence>
<keyword evidence="3" id="KW-1003">Cell membrane</keyword>
<dbReference type="InterPro" id="IPR000515">
    <property type="entry name" value="MetI-like"/>
</dbReference>
<evidence type="ECO:0000256" key="6">
    <source>
        <dbReference type="ARBA" id="ARBA00022989"/>
    </source>
</evidence>
<evidence type="ECO:0000313" key="13">
    <source>
        <dbReference type="Proteomes" id="UP000620224"/>
    </source>
</evidence>
<name>A0A918IXU4_9ACTN</name>
<evidence type="ECO:0000256" key="1">
    <source>
        <dbReference type="ARBA" id="ARBA00004651"/>
    </source>
</evidence>
<dbReference type="GO" id="GO:0043190">
    <property type="term" value="C:ATP-binding cassette (ABC) transporter complex"/>
    <property type="evidence" value="ECO:0007669"/>
    <property type="project" value="InterPro"/>
</dbReference>
<evidence type="ECO:0000256" key="10">
    <source>
        <dbReference type="RuleBase" id="RU363032"/>
    </source>
</evidence>
<dbReference type="RefSeq" id="WP_190013172.1">
    <property type="nucleotide sequence ID" value="NZ_BMUE01000001.1"/>
</dbReference>
<comment type="similarity">
    <text evidence="10">Belongs to the binding-protein-dependent transport system permease family.</text>
</comment>
<evidence type="ECO:0000256" key="8">
    <source>
        <dbReference type="ARBA" id="ARBA00039779"/>
    </source>
</evidence>
<dbReference type="SUPFAM" id="SSF161098">
    <property type="entry name" value="MetI-like"/>
    <property type="match status" value="1"/>
</dbReference>
<comment type="subcellular location">
    <subcellularLocation>
        <location evidence="1 10">Cell membrane</location>
        <topology evidence="1 10">Multi-pass membrane protein</topology>
    </subcellularLocation>
</comment>
<gene>
    <name evidence="12" type="ORF">GCM10010503_06870</name>
</gene>
<dbReference type="PANTHER" id="PTHR30450:SF2">
    <property type="entry name" value="ABC TRANSPORTER PERMEASE PROTEIN"/>
    <property type="match status" value="1"/>
</dbReference>
<dbReference type="NCBIfam" id="TIGR01726">
    <property type="entry name" value="HEQRo_perm_3TM"/>
    <property type="match status" value="1"/>
</dbReference>
<organism evidence="12 13">
    <name type="scientific">Streptomyces lucensis JCM 4490</name>
    <dbReference type="NCBI Taxonomy" id="1306176"/>
    <lineage>
        <taxon>Bacteria</taxon>
        <taxon>Bacillati</taxon>
        <taxon>Actinomycetota</taxon>
        <taxon>Actinomycetes</taxon>
        <taxon>Kitasatosporales</taxon>
        <taxon>Streptomycetaceae</taxon>
        <taxon>Streptomyces</taxon>
    </lineage>
</organism>
<dbReference type="GO" id="GO:0006865">
    <property type="term" value="P:amino acid transport"/>
    <property type="evidence" value="ECO:0007669"/>
    <property type="project" value="UniProtKB-KW"/>
</dbReference>
<feature type="transmembrane region" description="Helical" evidence="10">
    <location>
        <begin position="76"/>
        <end position="96"/>
    </location>
</feature>
<comment type="subunit">
    <text evidence="9">The HisPMQJ complex is composed of two ATP-binding proteins (HisP), two transmembrane proteins (HisM and HisQ) and a solute-binding protein (HisJ). The HisPMQ-ArgT complex is composed of two ATP-binding proteins (HisP), two transmembrane proteins (HisM and HisQ) and a solute-binding protein (ArgT).</text>
</comment>
<dbReference type="InterPro" id="IPR051322">
    <property type="entry name" value="AA_ABC_Transporter_Permease"/>
</dbReference>
<dbReference type="PROSITE" id="PS50928">
    <property type="entry name" value="ABC_TM1"/>
    <property type="match status" value="1"/>
</dbReference>
<evidence type="ECO:0000256" key="7">
    <source>
        <dbReference type="ARBA" id="ARBA00023136"/>
    </source>
</evidence>
<evidence type="ECO:0000256" key="9">
    <source>
        <dbReference type="ARBA" id="ARBA00046835"/>
    </source>
</evidence>
<dbReference type="EMBL" id="BMUE01000001">
    <property type="protein sequence ID" value="GGW33461.1"/>
    <property type="molecule type" value="Genomic_DNA"/>
</dbReference>
<dbReference type="FunFam" id="1.10.3720.10:FF:000006">
    <property type="entry name" value="Glutamate/aspartate ABC transporter, permease protein GltK"/>
    <property type="match status" value="1"/>
</dbReference>
<proteinExistence type="inferred from homology"/>
<dbReference type="Gene3D" id="1.10.3720.10">
    <property type="entry name" value="MetI-like"/>
    <property type="match status" value="1"/>
</dbReference>
<dbReference type="InterPro" id="IPR035906">
    <property type="entry name" value="MetI-like_sf"/>
</dbReference>
<evidence type="ECO:0000256" key="5">
    <source>
        <dbReference type="ARBA" id="ARBA00022970"/>
    </source>
</evidence>
<reference evidence="12" key="2">
    <citation type="submission" date="2020-09" db="EMBL/GenBank/DDBJ databases">
        <authorList>
            <person name="Sun Q."/>
            <person name="Ohkuma M."/>
        </authorList>
    </citation>
    <scope>NUCLEOTIDE SEQUENCE</scope>
    <source>
        <strain evidence="12">JCM 4490</strain>
    </source>
</reference>
<dbReference type="Pfam" id="PF00528">
    <property type="entry name" value="BPD_transp_1"/>
    <property type="match status" value="1"/>
</dbReference>
<dbReference type="Proteomes" id="UP000620224">
    <property type="component" value="Unassembled WGS sequence"/>
</dbReference>
<comment type="caution">
    <text evidence="12">The sequence shown here is derived from an EMBL/GenBank/DDBJ whole genome shotgun (WGS) entry which is preliminary data.</text>
</comment>
<protein>
    <recommendedName>
        <fullName evidence="8">Histidine/lysine/arginine/ornithine transport system permease protein HisM</fullName>
    </recommendedName>
</protein>
<keyword evidence="5" id="KW-0029">Amino-acid transport</keyword>
<feature type="transmembrane region" description="Helical" evidence="10">
    <location>
        <begin position="255"/>
        <end position="276"/>
    </location>
</feature>
<keyword evidence="13" id="KW-1185">Reference proteome</keyword>
<keyword evidence="4 10" id="KW-0812">Transmembrane</keyword>
<reference evidence="12" key="1">
    <citation type="journal article" date="2014" name="Int. J. Syst. Evol. Microbiol.">
        <title>Complete genome sequence of Corynebacterium casei LMG S-19264T (=DSM 44701T), isolated from a smear-ripened cheese.</title>
        <authorList>
            <consortium name="US DOE Joint Genome Institute (JGI-PGF)"/>
            <person name="Walter F."/>
            <person name="Albersmeier A."/>
            <person name="Kalinowski J."/>
            <person name="Ruckert C."/>
        </authorList>
    </citation>
    <scope>NUCLEOTIDE SEQUENCE</scope>
    <source>
        <strain evidence="12">JCM 4490</strain>
    </source>
</reference>
<dbReference type="GO" id="GO:0022857">
    <property type="term" value="F:transmembrane transporter activity"/>
    <property type="evidence" value="ECO:0007669"/>
    <property type="project" value="InterPro"/>
</dbReference>